<dbReference type="GO" id="GO:0030261">
    <property type="term" value="P:chromosome condensation"/>
    <property type="evidence" value="ECO:0007669"/>
    <property type="project" value="UniProtKB-KW"/>
</dbReference>
<evidence type="ECO:0000256" key="3">
    <source>
        <dbReference type="RuleBase" id="RU003939"/>
    </source>
</evidence>
<organism evidence="4 5">
    <name type="scientific">Candidatus Doudnabacteria bacterium CG10_big_fil_rev_8_21_14_0_10_41_10</name>
    <dbReference type="NCBI Taxonomy" id="1974551"/>
    <lineage>
        <taxon>Bacteria</taxon>
        <taxon>Candidatus Doudnaibacteriota</taxon>
    </lineage>
</organism>
<evidence type="ECO:0000313" key="4">
    <source>
        <dbReference type="EMBL" id="PIR97555.1"/>
    </source>
</evidence>
<dbReference type="PANTHER" id="PTHR33175">
    <property type="entry name" value="DNA-BINDING PROTEIN HU"/>
    <property type="match status" value="1"/>
</dbReference>
<dbReference type="Gene3D" id="4.10.520.10">
    <property type="entry name" value="IHF-like DNA-binding proteins"/>
    <property type="match status" value="1"/>
</dbReference>
<protein>
    <submittedName>
        <fullName evidence="4">DNA-binding protein</fullName>
    </submittedName>
</protein>
<proteinExistence type="inferred from homology"/>
<evidence type="ECO:0000256" key="1">
    <source>
        <dbReference type="ARBA" id="ARBA00023067"/>
    </source>
</evidence>
<comment type="similarity">
    <text evidence="3">Belongs to the bacterial histone-like protein family.</text>
</comment>
<dbReference type="SMART" id="SM00411">
    <property type="entry name" value="BHL"/>
    <property type="match status" value="1"/>
</dbReference>
<dbReference type="Proteomes" id="UP000230557">
    <property type="component" value="Unassembled WGS sequence"/>
</dbReference>
<dbReference type="GO" id="GO:0003677">
    <property type="term" value="F:DNA binding"/>
    <property type="evidence" value="ECO:0007669"/>
    <property type="project" value="UniProtKB-KW"/>
</dbReference>
<dbReference type="GO" id="GO:0005829">
    <property type="term" value="C:cytosol"/>
    <property type="evidence" value="ECO:0007669"/>
    <property type="project" value="TreeGrafter"/>
</dbReference>
<reference evidence="5" key="1">
    <citation type="submission" date="2017-09" db="EMBL/GenBank/DDBJ databases">
        <title>Depth-based differentiation of microbial function through sediment-hosted aquifers and enrichment of novel symbionts in the deep terrestrial subsurface.</title>
        <authorList>
            <person name="Probst A.J."/>
            <person name="Ladd B."/>
            <person name="Jarett J.K."/>
            <person name="Geller-Mcgrath D.E."/>
            <person name="Sieber C.M.K."/>
            <person name="Emerson J.B."/>
            <person name="Anantharaman K."/>
            <person name="Thomas B.C."/>
            <person name="Malmstrom R."/>
            <person name="Stieglmeier M."/>
            <person name="Klingl A."/>
            <person name="Woyke T."/>
            <person name="Ryan C.M."/>
            <person name="Banfield J.F."/>
        </authorList>
    </citation>
    <scope>NUCLEOTIDE SEQUENCE [LARGE SCALE GENOMIC DNA]</scope>
</reference>
<sequence>MNKAALIDVLSERLGIGKSESEKTLNTLVEVITNTIKNGEEVTITGFGAFSVHQRKGRIGVNPRNPSEKIDIPSVRTPKFKAGKSLKEAVR</sequence>
<dbReference type="CDD" id="cd13831">
    <property type="entry name" value="HU"/>
    <property type="match status" value="1"/>
</dbReference>
<dbReference type="EMBL" id="PFAJ01000009">
    <property type="protein sequence ID" value="PIR97555.1"/>
    <property type="molecule type" value="Genomic_DNA"/>
</dbReference>
<comment type="caution">
    <text evidence="4">The sequence shown here is derived from an EMBL/GenBank/DDBJ whole genome shotgun (WGS) entry which is preliminary data.</text>
</comment>
<dbReference type="InterPro" id="IPR000119">
    <property type="entry name" value="Hist_DNA-bd"/>
</dbReference>
<dbReference type="AlphaFoldDB" id="A0A2H0VEN4"/>
<accession>A0A2H0VEN4</accession>
<keyword evidence="2 4" id="KW-0238">DNA-binding</keyword>
<gene>
    <name evidence="4" type="ORF">COT91_00815</name>
</gene>
<dbReference type="PRINTS" id="PR01727">
    <property type="entry name" value="DNABINDINGHU"/>
</dbReference>
<dbReference type="SUPFAM" id="SSF47729">
    <property type="entry name" value="IHF-like DNA-binding proteins"/>
    <property type="match status" value="1"/>
</dbReference>
<dbReference type="GO" id="GO:0030527">
    <property type="term" value="F:structural constituent of chromatin"/>
    <property type="evidence" value="ECO:0007669"/>
    <property type="project" value="InterPro"/>
</dbReference>
<dbReference type="InterPro" id="IPR010992">
    <property type="entry name" value="IHF-like_DNA-bd_dom_sf"/>
</dbReference>
<dbReference type="Pfam" id="PF00216">
    <property type="entry name" value="Bac_DNA_binding"/>
    <property type="match status" value="1"/>
</dbReference>
<dbReference type="PROSITE" id="PS00045">
    <property type="entry name" value="HISTONE_LIKE"/>
    <property type="match status" value="1"/>
</dbReference>
<evidence type="ECO:0000313" key="5">
    <source>
        <dbReference type="Proteomes" id="UP000230557"/>
    </source>
</evidence>
<dbReference type="InterPro" id="IPR020816">
    <property type="entry name" value="Histone-like_DNA-bd_CS"/>
</dbReference>
<name>A0A2H0VEN4_9BACT</name>
<keyword evidence="1" id="KW-0226">DNA condensation</keyword>
<dbReference type="PANTHER" id="PTHR33175:SF3">
    <property type="entry name" value="DNA-BINDING PROTEIN HU-BETA"/>
    <property type="match status" value="1"/>
</dbReference>
<evidence type="ECO:0000256" key="2">
    <source>
        <dbReference type="ARBA" id="ARBA00023125"/>
    </source>
</evidence>